<evidence type="ECO:0000313" key="2">
    <source>
        <dbReference type="Proteomes" id="UP001152799"/>
    </source>
</evidence>
<organism evidence="1 2">
    <name type="scientific">Ceutorhynchus assimilis</name>
    <name type="common">cabbage seed weevil</name>
    <dbReference type="NCBI Taxonomy" id="467358"/>
    <lineage>
        <taxon>Eukaryota</taxon>
        <taxon>Metazoa</taxon>
        <taxon>Ecdysozoa</taxon>
        <taxon>Arthropoda</taxon>
        <taxon>Hexapoda</taxon>
        <taxon>Insecta</taxon>
        <taxon>Pterygota</taxon>
        <taxon>Neoptera</taxon>
        <taxon>Endopterygota</taxon>
        <taxon>Coleoptera</taxon>
        <taxon>Polyphaga</taxon>
        <taxon>Cucujiformia</taxon>
        <taxon>Curculionidae</taxon>
        <taxon>Ceutorhynchinae</taxon>
        <taxon>Ceutorhynchus</taxon>
    </lineage>
</organism>
<keyword evidence="2" id="KW-1185">Reference proteome</keyword>
<gene>
    <name evidence="1" type="ORF">CEUTPL_LOCUS8005</name>
</gene>
<dbReference type="Proteomes" id="UP001152799">
    <property type="component" value="Chromosome 4"/>
</dbReference>
<dbReference type="PANTHER" id="PTHR47018">
    <property type="entry name" value="CXC DOMAIN-CONTAINING PROTEIN-RELATED"/>
    <property type="match status" value="1"/>
</dbReference>
<name>A0A9N9MPJ8_9CUCU</name>
<dbReference type="OrthoDB" id="5984884at2759"/>
<reference evidence="1" key="1">
    <citation type="submission" date="2022-01" db="EMBL/GenBank/DDBJ databases">
        <authorList>
            <person name="King R."/>
        </authorList>
    </citation>
    <scope>NUCLEOTIDE SEQUENCE</scope>
</reference>
<accession>A0A9N9MPJ8</accession>
<protein>
    <submittedName>
        <fullName evidence="1">Uncharacterized protein</fullName>
    </submittedName>
</protein>
<dbReference type="EMBL" id="OU892280">
    <property type="protein sequence ID" value="CAG9767440.1"/>
    <property type="molecule type" value="Genomic_DNA"/>
</dbReference>
<dbReference type="AlphaFoldDB" id="A0A9N9MPJ8"/>
<proteinExistence type="predicted"/>
<evidence type="ECO:0000313" key="1">
    <source>
        <dbReference type="EMBL" id="CAG9767440.1"/>
    </source>
</evidence>
<sequence>MIGFETTERSKHQEVSVKLQQRQDDNVLKLKETFQNTTNAFHCNSDELIHILTQRVFPQEVKVSLDNIAQVGQDLYNAFLEQRVYTNNIPFWDPLKKNLITTCKTAVKKVKITLKEKTVAIKTDLSLISRLMIVSRSRPDIELRHYEF</sequence>